<feature type="transmembrane region" description="Helical" evidence="1">
    <location>
        <begin position="40"/>
        <end position="62"/>
    </location>
</feature>
<organism evidence="2 3">
    <name type="scientific">Terrilactibacillus tamarindi</name>
    <dbReference type="NCBI Taxonomy" id="2599694"/>
    <lineage>
        <taxon>Bacteria</taxon>
        <taxon>Bacillati</taxon>
        <taxon>Bacillota</taxon>
        <taxon>Bacilli</taxon>
        <taxon>Bacillales</taxon>
        <taxon>Bacillaceae</taxon>
        <taxon>Terrilactibacillus</taxon>
    </lineage>
</organism>
<feature type="transmembrane region" description="Helical" evidence="1">
    <location>
        <begin position="12"/>
        <end position="34"/>
    </location>
</feature>
<dbReference type="Proteomes" id="UP000440978">
    <property type="component" value="Unassembled WGS sequence"/>
</dbReference>
<keyword evidence="3" id="KW-1185">Reference proteome</keyword>
<dbReference type="EMBL" id="WNHB01000019">
    <property type="protein sequence ID" value="MTT32692.1"/>
    <property type="molecule type" value="Genomic_DNA"/>
</dbReference>
<sequence>MKVDIKKSLKFSSSIAVITLVLAAIFTIVSNALLSGVNAIVGTLIVLGIVLIGIAFDIVGVASTAAKEIPLHAMASERVHGAKHAVYIARNADRVSTFCNDVIGDISGIVSGTASAIVVIEMVSHFVSHEDGSGLQNVISVLFTSVVAGITVFGKALAKTYAISHATKIVFRVGILCYIIEEQLHIPILKHKRKNKNGLNNKAEKAK</sequence>
<evidence type="ECO:0000313" key="3">
    <source>
        <dbReference type="Proteomes" id="UP000440978"/>
    </source>
</evidence>
<comment type="caution">
    <text evidence="2">The sequence shown here is derived from an EMBL/GenBank/DDBJ whole genome shotgun (WGS) entry which is preliminary data.</text>
</comment>
<protein>
    <recommendedName>
        <fullName evidence="4">CNNM transmembrane domain-containing protein</fullName>
    </recommendedName>
</protein>
<gene>
    <name evidence="2" type="ORF">GMB86_11810</name>
</gene>
<reference evidence="2 3" key="1">
    <citation type="submission" date="2019-11" db="EMBL/GenBank/DDBJ databases">
        <title>Terrilactibacillus tamarindus sp. nov. BCM23-1 isolated from bark of Tamarindus indica.</title>
        <authorList>
            <person name="Kingkaew E."/>
            <person name="Tanasupawat S."/>
        </authorList>
    </citation>
    <scope>NUCLEOTIDE SEQUENCE [LARGE SCALE GENOMIC DNA]</scope>
    <source>
        <strain evidence="2 3">BCM23-1</strain>
    </source>
</reference>
<keyword evidence="1" id="KW-0812">Transmembrane</keyword>
<dbReference type="AlphaFoldDB" id="A0A6N8CR84"/>
<name>A0A6N8CR84_9BACI</name>
<dbReference type="RefSeq" id="WP_155220206.1">
    <property type="nucleotide sequence ID" value="NZ_WNHB01000019.1"/>
</dbReference>
<dbReference type="OrthoDB" id="2111373at2"/>
<evidence type="ECO:0008006" key="4">
    <source>
        <dbReference type="Google" id="ProtNLM"/>
    </source>
</evidence>
<evidence type="ECO:0000256" key="1">
    <source>
        <dbReference type="SAM" id="Phobius"/>
    </source>
</evidence>
<accession>A0A6N8CR84</accession>
<keyword evidence="1" id="KW-1133">Transmembrane helix</keyword>
<evidence type="ECO:0000313" key="2">
    <source>
        <dbReference type="EMBL" id="MTT32692.1"/>
    </source>
</evidence>
<proteinExistence type="predicted"/>
<keyword evidence="1" id="KW-0472">Membrane</keyword>